<dbReference type="SMART" id="SM00020">
    <property type="entry name" value="Tryp_SPc"/>
    <property type="match status" value="1"/>
</dbReference>
<proteinExistence type="inferred from homology"/>
<dbReference type="InterPro" id="IPR029048">
    <property type="entry name" value="HSP70_C_sf"/>
</dbReference>
<dbReference type="InterPro" id="IPR009003">
    <property type="entry name" value="Peptidase_S1_PA"/>
</dbReference>
<keyword evidence="4" id="KW-0378">Hydrolase</keyword>
<evidence type="ECO:0000256" key="7">
    <source>
        <dbReference type="ARBA" id="ARBA00023157"/>
    </source>
</evidence>
<evidence type="ECO:0000256" key="2">
    <source>
        <dbReference type="ARBA" id="ARBA00022670"/>
    </source>
</evidence>
<evidence type="ECO:0000256" key="8">
    <source>
        <dbReference type="SAM" id="MobiDB-lite"/>
    </source>
</evidence>
<dbReference type="SUPFAM" id="SSF53067">
    <property type="entry name" value="Actin-like ATPase domain"/>
    <property type="match status" value="2"/>
</dbReference>
<dbReference type="InterPro" id="IPR018114">
    <property type="entry name" value="TRYPSIN_HIS"/>
</dbReference>
<dbReference type="GO" id="GO:0006508">
    <property type="term" value="P:proteolysis"/>
    <property type="evidence" value="ECO:0007669"/>
    <property type="project" value="UniProtKB-KW"/>
</dbReference>
<dbReference type="Gene3D" id="2.60.34.10">
    <property type="entry name" value="Substrate Binding Domain Of DNAk, Chain A, domain 1"/>
    <property type="match status" value="1"/>
</dbReference>
<dbReference type="GO" id="GO:0005524">
    <property type="term" value="F:ATP binding"/>
    <property type="evidence" value="ECO:0007669"/>
    <property type="project" value="UniProtKB-KW"/>
</dbReference>
<keyword evidence="6" id="KW-0067">ATP-binding</keyword>
<sequence length="1333" mass="148672">MSHILAVHFHTFFLLFWTGAGLFHLSHVPLIEGSIIFFQSSVTDALRSSINTTPHTTPSSSSQNICKLVEDCPHLETLSNEELSKIRPCRFEENRAYYPCLPPSPSTSSLEPQNTVKPSKKTASVASCSSCLLGTICPETNALLVEKKFETLKSGFSLCGFENRHPKFCCPSMETEEEDRDDILRNGASEDSDDYQLRGIDVTAESPNAFSEETSVRFAGEEELSDESCGYTEPTRIRNGNDAGPHEHPWNVALLYKNDTMSKVLCGGVLISETEALTAAHCVRDFKGLLLTSILIGHSDINKATEVNLTGVTLHPNYSRTPIIVNDIAILHFDSIESIAEEVKIICMPLSDKFTRKDKYGVVSGWGVTELSLFSDNLKRLDVEIVEFEECQSLYKKKNKAFTLKDSQICASGQKEDSDSCSGDSGSPLLYYEPIEGRAVLLGLTSFGTRRCDSSVPGVYSKISSHLPWLRAAIAHARSILSPKNMNFNHLMSVVGIDFGNENCYISVARAGGIESIANDYSMRDTPSYVAFGDKQRLMGVAAKSQHLTNLKKTFFGFKPLIGRKFKDPIVQNELKRIPYPVSEDPETGNVLLHVDYLGKSHSFTPKQVTSMLFTKLKHTAEAALNTKVKDVVISVPTYYTDCERRCILDAANMADLNVLKLMNDTTATALAYGIYKQDLPPPEEKARNVIFVDVGHRGAQAAACSFNKGKLSMVCNTFDANLGGRNLNENIARYFADGFKKSYKIDVYSSPKAMIKLITEVEKLKKQMSANTNKLPLNIECFMDDKDVKGYIDRTTFEEISQVEISRMEKILTDCLAQSKWKKEDIYSVEIVGGSTRVPFVKTAMERVFGKVPNTTLNADEAVSRGCALQCAILSPTFKVREFSVLDSQPYPILLKWQTGADIGEMEVFSKFQSIPFSKMLTFWQPDNFKLVVEYAGKDVTMNPHIGEFEISVTPKPDGSNTKVKVKARINLNGIFAIVSATKSEKHEIEEEVQMEVEEEKKPASANSGDKATNNTTSEDVNMDEPNEKATTEDKKDEKTPTSPPKMEKQKKIITKIIDLPVCSRVVGSLTDEGLTNLSGIERNFVKQDQMESDRLTYKNAVEEYVYDIRSKIHGDLSEFITDEDRGKYSNELEDSENWLYEDGEDVEKKVYVEKLNHLQVVGEALKRRKYEFDQRPHAFNTLGHCLNMATKVIDAFRSGDEKYNHLDTEAVNKVNNMIIEKNKWLSSSIHTLKDLDKTSDPSILVSYFYEEKKNFEAFAHPILHKAKPKVEPPPPPPTTQPNPEDDKTKNNAADNNTEGGDNSTSGMGEGAPPKPNKKNVGEEAAQTMAVD</sequence>
<dbReference type="InterPro" id="IPR043129">
    <property type="entry name" value="ATPase_NBD"/>
</dbReference>
<comment type="similarity">
    <text evidence="1">Belongs to the heat shock protein 70 family.</text>
</comment>
<dbReference type="GO" id="GO:0004252">
    <property type="term" value="F:serine-type endopeptidase activity"/>
    <property type="evidence" value="ECO:0007669"/>
    <property type="project" value="InterPro"/>
</dbReference>
<evidence type="ECO:0000256" key="6">
    <source>
        <dbReference type="ARBA" id="ARBA00022840"/>
    </source>
</evidence>
<dbReference type="PRINTS" id="PR00301">
    <property type="entry name" value="HEATSHOCK70"/>
</dbReference>
<dbReference type="PROSITE" id="PS01036">
    <property type="entry name" value="HSP70_3"/>
    <property type="match status" value="1"/>
</dbReference>
<dbReference type="Pfam" id="PF00089">
    <property type="entry name" value="Trypsin"/>
    <property type="match status" value="1"/>
</dbReference>
<dbReference type="InterPro" id="IPR001254">
    <property type="entry name" value="Trypsin_dom"/>
</dbReference>
<dbReference type="FunFam" id="3.30.30.30:FF:000002">
    <property type="entry name" value="Heat shock 70 kDa protein 4"/>
    <property type="match status" value="1"/>
</dbReference>
<protein>
    <submittedName>
        <fullName evidence="10">HSPA4</fullName>
    </submittedName>
</protein>
<dbReference type="InterPro" id="IPR013126">
    <property type="entry name" value="Hsp_70_fam"/>
</dbReference>
<gene>
    <name evidence="10" type="ORF">LSAA_4506</name>
</gene>
<evidence type="ECO:0000256" key="3">
    <source>
        <dbReference type="ARBA" id="ARBA00022741"/>
    </source>
</evidence>
<dbReference type="GO" id="GO:0005829">
    <property type="term" value="C:cytosol"/>
    <property type="evidence" value="ECO:0007669"/>
    <property type="project" value="TreeGrafter"/>
</dbReference>
<keyword evidence="9" id="KW-0732">Signal</keyword>
<dbReference type="CDD" id="cd00190">
    <property type="entry name" value="Tryp_SPc"/>
    <property type="match status" value="1"/>
</dbReference>
<dbReference type="SUPFAM" id="SSF50494">
    <property type="entry name" value="Trypsin-like serine proteases"/>
    <property type="match status" value="1"/>
</dbReference>
<feature type="compositionally biased region" description="Basic and acidic residues" evidence="8">
    <location>
        <begin position="1027"/>
        <end position="1050"/>
    </location>
</feature>
<feature type="chain" id="PRO_5043736427" evidence="9">
    <location>
        <begin position="34"/>
        <end position="1333"/>
    </location>
</feature>
<keyword evidence="3" id="KW-0547">Nucleotide-binding</keyword>
<evidence type="ECO:0000256" key="9">
    <source>
        <dbReference type="SAM" id="SignalP"/>
    </source>
</evidence>
<feature type="region of interest" description="Disordered" evidence="8">
    <location>
        <begin position="988"/>
        <end position="1050"/>
    </location>
</feature>
<dbReference type="SUPFAM" id="SSF100934">
    <property type="entry name" value="Heat shock protein 70kD (HSP70), C-terminal subdomain"/>
    <property type="match status" value="1"/>
</dbReference>
<dbReference type="OrthoDB" id="6368658at2759"/>
<dbReference type="FunFam" id="2.40.10.10:FF:000036">
    <property type="entry name" value="Trypsin beta"/>
    <property type="match status" value="1"/>
</dbReference>
<dbReference type="Gene3D" id="2.40.10.10">
    <property type="entry name" value="Trypsin-like serine proteases"/>
    <property type="match status" value="1"/>
</dbReference>
<dbReference type="EMBL" id="HG994592">
    <property type="protein sequence ID" value="CAF2824228.1"/>
    <property type="molecule type" value="Genomic_DNA"/>
</dbReference>
<dbReference type="Gene3D" id="3.30.30.30">
    <property type="match status" value="1"/>
</dbReference>
<dbReference type="InterPro" id="IPR033116">
    <property type="entry name" value="TRYPSIN_SER"/>
</dbReference>
<dbReference type="PANTHER" id="PTHR45639">
    <property type="entry name" value="HSC70CB, ISOFORM G-RELATED"/>
    <property type="match status" value="1"/>
</dbReference>
<dbReference type="Gene3D" id="3.90.640.10">
    <property type="entry name" value="Actin, Chain A, domain 4"/>
    <property type="match status" value="1"/>
</dbReference>
<dbReference type="InterPro" id="IPR043504">
    <property type="entry name" value="Peptidase_S1_PA_chymotrypsin"/>
</dbReference>
<dbReference type="GO" id="GO:0140662">
    <property type="term" value="F:ATP-dependent protein folding chaperone"/>
    <property type="evidence" value="ECO:0007669"/>
    <property type="project" value="InterPro"/>
</dbReference>
<dbReference type="FunFam" id="1.20.1270.10:FF:000002">
    <property type="entry name" value="Heat shock 70 kDa protein 4"/>
    <property type="match status" value="1"/>
</dbReference>
<evidence type="ECO:0000256" key="4">
    <source>
        <dbReference type="ARBA" id="ARBA00022801"/>
    </source>
</evidence>
<feature type="region of interest" description="Disordered" evidence="8">
    <location>
        <begin position="1267"/>
        <end position="1333"/>
    </location>
</feature>
<keyword evidence="5" id="KW-0720">Serine protease</keyword>
<evidence type="ECO:0000313" key="11">
    <source>
        <dbReference type="Proteomes" id="UP000675881"/>
    </source>
</evidence>
<dbReference type="PROSITE" id="PS00135">
    <property type="entry name" value="TRYPSIN_SER"/>
    <property type="match status" value="1"/>
</dbReference>
<dbReference type="FunFam" id="3.30.420.40:FF:000171">
    <property type="entry name" value="Heat shock 70 kDa protein 4"/>
    <property type="match status" value="2"/>
</dbReference>
<feature type="signal peptide" evidence="9">
    <location>
        <begin position="1"/>
        <end position="33"/>
    </location>
</feature>
<feature type="compositionally biased region" description="Polar residues" evidence="8">
    <location>
        <begin position="1006"/>
        <end position="1021"/>
    </location>
</feature>
<dbReference type="InterPro" id="IPR029047">
    <property type="entry name" value="HSP70_peptide-bd_sf"/>
</dbReference>
<dbReference type="Pfam" id="PF00012">
    <property type="entry name" value="HSP70"/>
    <property type="match status" value="1"/>
</dbReference>
<keyword evidence="11" id="KW-1185">Reference proteome</keyword>
<dbReference type="Gene3D" id="3.30.420.40">
    <property type="match status" value="2"/>
</dbReference>
<keyword evidence="2" id="KW-0645">Protease</keyword>
<dbReference type="SUPFAM" id="SSF100920">
    <property type="entry name" value="Heat shock protein 70kD (HSP70), peptide-binding domain"/>
    <property type="match status" value="1"/>
</dbReference>
<dbReference type="PROSITE" id="PS50240">
    <property type="entry name" value="TRYPSIN_DOM"/>
    <property type="match status" value="1"/>
</dbReference>
<evidence type="ECO:0000313" key="10">
    <source>
        <dbReference type="EMBL" id="CAF2824228.1"/>
    </source>
</evidence>
<keyword evidence="7" id="KW-1015">Disulfide bond</keyword>
<name>A0A7R8CKY3_LEPSM</name>
<evidence type="ECO:0000256" key="1">
    <source>
        <dbReference type="ARBA" id="ARBA00007381"/>
    </source>
</evidence>
<dbReference type="Gene3D" id="1.20.1270.10">
    <property type="match status" value="1"/>
</dbReference>
<dbReference type="FunFam" id="3.90.640.10:FF:000004">
    <property type="entry name" value="Heat shock 70 kDa protein 4"/>
    <property type="match status" value="1"/>
</dbReference>
<dbReference type="InterPro" id="IPR018181">
    <property type="entry name" value="Heat_shock_70_CS"/>
</dbReference>
<feature type="compositionally biased region" description="Pro residues" evidence="8">
    <location>
        <begin position="1273"/>
        <end position="1282"/>
    </location>
</feature>
<dbReference type="Proteomes" id="UP000675881">
    <property type="component" value="Chromosome 13"/>
</dbReference>
<dbReference type="PANTHER" id="PTHR45639:SF4">
    <property type="entry name" value="HSC70CB, ISOFORM G"/>
    <property type="match status" value="1"/>
</dbReference>
<evidence type="ECO:0000256" key="5">
    <source>
        <dbReference type="ARBA" id="ARBA00022825"/>
    </source>
</evidence>
<dbReference type="PROSITE" id="PS00134">
    <property type="entry name" value="TRYPSIN_HIS"/>
    <property type="match status" value="1"/>
</dbReference>
<reference evidence="10" key="1">
    <citation type="submission" date="2021-02" db="EMBL/GenBank/DDBJ databases">
        <authorList>
            <person name="Bekaert M."/>
        </authorList>
    </citation>
    <scope>NUCLEOTIDE SEQUENCE</scope>
    <source>
        <strain evidence="10">IoA-00</strain>
    </source>
</reference>
<organism evidence="10 11">
    <name type="scientific">Lepeophtheirus salmonis</name>
    <name type="common">Salmon louse</name>
    <name type="synonym">Caligus salmonis</name>
    <dbReference type="NCBI Taxonomy" id="72036"/>
    <lineage>
        <taxon>Eukaryota</taxon>
        <taxon>Metazoa</taxon>
        <taxon>Ecdysozoa</taxon>
        <taxon>Arthropoda</taxon>
        <taxon>Crustacea</taxon>
        <taxon>Multicrustacea</taxon>
        <taxon>Hexanauplia</taxon>
        <taxon>Copepoda</taxon>
        <taxon>Siphonostomatoida</taxon>
        <taxon>Caligidae</taxon>
        <taxon>Lepeophtheirus</taxon>
    </lineage>
</organism>
<dbReference type="GO" id="GO:0005634">
    <property type="term" value="C:nucleus"/>
    <property type="evidence" value="ECO:0007669"/>
    <property type="project" value="TreeGrafter"/>
</dbReference>
<accession>A0A7R8CKY3</accession>